<gene>
    <name evidence="1" type="ORF">HCN50_00800</name>
</gene>
<reference evidence="1 2" key="1">
    <citation type="submission" date="2020-03" db="EMBL/GenBank/DDBJ databases">
        <title>Bradyrhizobium diversity isolated from nodules of Muelleranthus trifoliolatus.</title>
        <authorList>
            <person name="Klepa M."/>
            <person name="Helene L."/>
            <person name="Hungria M."/>
        </authorList>
    </citation>
    <scope>NUCLEOTIDE SEQUENCE [LARGE SCALE GENOMIC DNA]</scope>
    <source>
        <strain evidence="1 2">WSM 1744</strain>
    </source>
</reference>
<evidence type="ECO:0000313" key="1">
    <source>
        <dbReference type="EMBL" id="NOJ44801.1"/>
    </source>
</evidence>
<dbReference type="EMBL" id="JAAVLW010000001">
    <property type="protein sequence ID" value="NOJ44801.1"/>
    <property type="molecule type" value="Genomic_DNA"/>
</dbReference>
<sequence>MVVLDQDRIVEAKKVIAAAARRASHIFARIPGIRSASRVGAVHGSGQKLSKGSPGAIAQPMHLSKISDELAVVVWRSCIIVACLLCIPQSKQRS</sequence>
<keyword evidence="2" id="KW-1185">Reference proteome</keyword>
<comment type="caution">
    <text evidence="1">The sequence shown here is derived from an EMBL/GenBank/DDBJ whole genome shotgun (WGS) entry which is preliminary data.</text>
</comment>
<dbReference type="AlphaFoldDB" id="A0A7Y4GZM9"/>
<organism evidence="1 2">
    <name type="scientific">Bradyrhizobium archetypum</name>
    <dbReference type="NCBI Taxonomy" id="2721160"/>
    <lineage>
        <taxon>Bacteria</taxon>
        <taxon>Pseudomonadati</taxon>
        <taxon>Pseudomonadota</taxon>
        <taxon>Alphaproteobacteria</taxon>
        <taxon>Hyphomicrobiales</taxon>
        <taxon>Nitrobacteraceae</taxon>
        <taxon>Bradyrhizobium</taxon>
    </lineage>
</organism>
<protein>
    <submittedName>
        <fullName evidence="1">Uncharacterized protein</fullName>
    </submittedName>
</protein>
<evidence type="ECO:0000313" key="2">
    <source>
        <dbReference type="Proteomes" id="UP000528734"/>
    </source>
</evidence>
<name>A0A7Y4GZM9_9BRAD</name>
<accession>A0A7Y4GZM9</accession>
<proteinExistence type="predicted"/>
<dbReference type="Proteomes" id="UP000528734">
    <property type="component" value="Unassembled WGS sequence"/>
</dbReference>